<sequence length="85" mass="9833">MAIRWRKDGKLMCAAMSSPEDDDSYIDDRLHYQLSVISRAIVADIDHEENGLWHWVHGGHDGHDWLRGKPALEIIYFDPNTVICE</sequence>
<name>A0A0F9KH16_9ZZZZ</name>
<evidence type="ECO:0000313" key="1">
    <source>
        <dbReference type="EMBL" id="KKM81464.1"/>
    </source>
</evidence>
<proteinExistence type="predicted"/>
<reference evidence="1" key="1">
    <citation type="journal article" date="2015" name="Nature">
        <title>Complex archaea that bridge the gap between prokaryotes and eukaryotes.</title>
        <authorList>
            <person name="Spang A."/>
            <person name="Saw J.H."/>
            <person name="Jorgensen S.L."/>
            <person name="Zaremba-Niedzwiedzka K."/>
            <person name="Martijn J."/>
            <person name="Lind A.E."/>
            <person name="van Eijk R."/>
            <person name="Schleper C."/>
            <person name="Guy L."/>
            <person name="Ettema T.J."/>
        </authorList>
    </citation>
    <scope>NUCLEOTIDE SEQUENCE</scope>
</reference>
<accession>A0A0F9KH16</accession>
<gene>
    <name evidence="1" type="ORF">LCGC14_1329620</name>
</gene>
<dbReference type="AlphaFoldDB" id="A0A0F9KH16"/>
<dbReference type="EMBL" id="LAZR01008017">
    <property type="protein sequence ID" value="KKM81464.1"/>
    <property type="molecule type" value="Genomic_DNA"/>
</dbReference>
<protein>
    <submittedName>
        <fullName evidence="1">Uncharacterized protein</fullName>
    </submittedName>
</protein>
<organism evidence="1">
    <name type="scientific">marine sediment metagenome</name>
    <dbReference type="NCBI Taxonomy" id="412755"/>
    <lineage>
        <taxon>unclassified sequences</taxon>
        <taxon>metagenomes</taxon>
        <taxon>ecological metagenomes</taxon>
    </lineage>
</organism>
<comment type="caution">
    <text evidence="1">The sequence shown here is derived from an EMBL/GenBank/DDBJ whole genome shotgun (WGS) entry which is preliminary data.</text>
</comment>